<protein>
    <recommendedName>
        <fullName evidence="1">Endonuclease/exonuclease/phosphatase domain-containing protein</fullName>
    </recommendedName>
</protein>
<dbReference type="Proteomes" id="UP000247345">
    <property type="component" value="Unassembled WGS sequence"/>
</dbReference>
<evidence type="ECO:0000313" key="2">
    <source>
        <dbReference type="EMBL" id="PQJ73152.1"/>
    </source>
</evidence>
<dbReference type="Pfam" id="PF19580">
    <property type="entry name" value="Exo_endo_phos_3"/>
    <property type="match status" value="1"/>
</dbReference>
<comment type="caution">
    <text evidence="2">The sequence shown here is derived from an EMBL/GenBank/DDBJ whole genome shotgun (WGS) entry which is preliminary data.</text>
</comment>
<dbReference type="InterPro" id="IPR036691">
    <property type="entry name" value="Endo/exonu/phosph_ase_sf"/>
</dbReference>
<dbReference type="PANTHER" id="PTHR42834:SF1">
    <property type="entry name" value="ENDONUCLEASE_EXONUCLEASE_PHOSPHATASE FAMILY PROTEIN (AFU_ORTHOLOGUE AFUA_3G09210)"/>
    <property type="match status" value="1"/>
</dbReference>
<dbReference type="PANTHER" id="PTHR42834">
    <property type="entry name" value="ENDONUCLEASE/EXONUCLEASE/PHOSPHATASE FAMILY PROTEIN (AFU_ORTHOLOGUE AFUA_3G09210)"/>
    <property type="match status" value="1"/>
</dbReference>
<dbReference type="OrthoDB" id="9802724at2"/>
<evidence type="ECO:0000313" key="3">
    <source>
        <dbReference type="Proteomes" id="UP000247345"/>
    </source>
</evidence>
<keyword evidence="3" id="KW-1185">Reference proteome</keyword>
<dbReference type="GO" id="GO:0003824">
    <property type="term" value="F:catalytic activity"/>
    <property type="evidence" value="ECO:0007669"/>
    <property type="project" value="InterPro"/>
</dbReference>
<name>A0A2P6CE19_9FLAO</name>
<dbReference type="AlphaFoldDB" id="A0A2P6CE19"/>
<evidence type="ECO:0000259" key="1">
    <source>
        <dbReference type="Pfam" id="PF19580"/>
    </source>
</evidence>
<dbReference type="Gene3D" id="3.60.10.10">
    <property type="entry name" value="Endonuclease/exonuclease/phosphatase"/>
    <property type="match status" value="1"/>
</dbReference>
<gene>
    <name evidence="2" type="ORF">BTO14_07730</name>
</gene>
<reference evidence="2 3" key="1">
    <citation type="submission" date="2016-12" db="EMBL/GenBank/DDBJ databases">
        <title>Trade-off between light-utilization and light-protection in marine flavobacteria.</title>
        <authorList>
            <person name="Kumagai Y."/>
            <person name="Yoshizawa S."/>
            <person name="Kogure K."/>
            <person name="Iwasaki W."/>
        </authorList>
    </citation>
    <scope>NUCLEOTIDE SEQUENCE [LARGE SCALE GENOMIC DNA]</scope>
    <source>
        <strain evidence="2 3">KCTC 12100</strain>
    </source>
</reference>
<proteinExistence type="predicted"/>
<dbReference type="SUPFAM" id="SSF56219">
    <property type="entry name" value="DNase I-like"/>
    <property type="match status" value="1"/>
</dbReference>
<dbReference type="EMBL" id="MSCK01000001">
    <property type="protein sequence ID" value="PQJ73152.1"/>
    <property type="molecule type" value="Genomic_DNA"/>
</dbReference>
<organism evidence="2 3">
    <name type="scientific">Polaribacter butkevichii</name>
    <dbReference type="NCBI Taxonomy" id="218490"/>
    <lineage>
        <taxon>Bacteria</taxon>
        <taxon>Pseudomonadati</taxon>
        <taxon>Bacteroidota</taxon>
        <taxon>Flavobacteriia</taxon>
        <taxon>Flavobacteriales</taxon>
        <taxon>Flavobacteriaceae</taxon>
    </lineage>
</organism>
<feature type="domain" description="Endonuclease/exonuclease/phosphatase" evidence="1">
    <location>
        <begin position="6"/>
        <end position="324"/>
    </location>
</feature>
<dbReference type="RefSeq" id="WP_105048818.1">
    <property type="nucleotide sequence ID" value="NZ_CP150661.1"/>
</dbReference>
<accession>A0A2P6CE19</accession>
<sequence length="327" mass="37896">MVAHYITWWNTENLFDIKTSPRRPEWLAKTLAKELKYWDSTLLENKLNNLVSIMIQMNQEKGSDIYGLCEVENLYVLEQLSNKLNLLLPQRAYKVIHHSMEDKRGIDIGVIFDSNKYKIKQLDGENKVFTYRITKRSPTRDILQVELETIKGNDLVLLLNHWVSRMAGKFESEPYRIISAETLSYWIMRIQQELGDKIPIVVLGDFNDEPFDRSLKEYALSTNNLEKVKAGRNPYLYNLMWELAGNRLGTYVYGSNSSILDQILVSKGLLFNNSNITIGKETAKIEVFKGMVKGKYKTPVRFKLSGKKYNPNGYSDHLPVSIKLIEK</sequence>
<dbReference type="InterPro" id="IPR005135">
    <property type="entry name" value="Endo/exonuclease/phosphatase"/>
</dbReference>